<dbReference type="EMBL" id="ML987202">
    <property type="protein sequence ID" value="KAF2244605.1"/>
    <property type="molecule type" value="Genomic_DNA"/>
</dbReference>
<dbReference type="OrthoDB" id="3798794at2759"/>
<evidence type="ECO:0000256" key="1">
    <source>
        <dbReference type="SAM" id="MobiDB-lite"/>
    </source>
</evidence>
<protein>
    <submittedName>
        <fullName evidence="2">Uncharacterized protein</fullName>
    </submittedName>
</protein>
<dbReference type="AlphaFoldDB" id="A0A6A6I2A0"/>
<keyword evidence="3" id="KW-1185">Reference proteome</keyword>
<organism evidence="2 3">
    <name type="scientific">Trematosphaeria pertusa</name>
    <dbReference type="NCBI Taxonomy" id="390896"/>
    <lineage>
        <taxon>Eukaryota</taxon>
        <taxon>Fungi</taxon>
        <taxon>Dikarya</taxon>
        <taxon>Ascomycota</taxon>
        <taxon>Pezizomycotina</taxon>
        <taxon>Dothideomycetes</taxon>
        <taxon>Pleosporomycetidae</taxon>
        <taxon>Pleosporales</taxon>
        <taxon>Massarineae</taxon>
        <taxon>Trematosphaeriaceae</taxon>
        <taxon>Trematosphaeria</taxon>
    </lineage>
</organism>
<evidence type="ECO:0000313" key="2">
    <source>
        <dbReference type="EMBL" id="KAF2244605.1"/>
    </source>
</evidence>
<reference evidence="2" key="1">
    <citation type="journal article" date="2020" name="Stud. Mycol.">
        <title>101 Dothideomycetes genomes: a test case for predicting lifestyles and emergence of pathogens.</title>
        <authorList>
            <person name="Haridas S."/>
            <person name="Albert R."/>
            <person name="Binder M."/>
            <person name="Bloem J."/>
            <person name="Labutti K."/>
            <person name="Salamov A."/>
            <person name="Andreopoulos B."/>
            <person name="Baker S."/>
            <person name="Barry K."/>
            <person name="Bills G."/>
            <person name="Bluhm B."/>
            <person name="Cannon C."/>
            <person name="Castanera R."/>
            <person name="Culley D."/>
            <person name="Daum C."/>
            <person name="Ezra D."/>
            <person name="Gonzalez J."/>
            <person name="Henrissat B."/>
            <person name="Kuo A."/>
            <person name="Liang C."/>
            <person name="Lipzen A."/>
            <person name="Lutzoni F."/>
            <person name="Magnuson J."/>
            <person name="Mondo S."/>
            <person name="Nolan M."/>
            <person name="Ohm R."/>
            <person name="Pangilinan J."/>
            <person name="Park H.-J."/>
            <person name="Ramirez L."/>
            <person name="Alfaro M."/>
            <person name="Sun H."/>
            <person name="Tritt A."/>
            <person name="Yoshinaga Y."/>
            <person name="Zwiers L.-H."/>
            <person name="Turgeon B."/>
            <person name="Goodwin S."/>
            <person name="Spatafora J."/>
            <person name="Crous P."/>
            <person name="Grigoriev I."/>
        </authorList>
    </citation>
    <scope>NUCLEOTIDE SEQUENCE</scope>
    <source>
        <strain evidence="2">CBS 122368</strain>
    </source>
</reference>
<sequence length="384" mass="42936">MATSGVEDPYTPGHIIIASDADRNLFLKLATYPNDAKERIRILELHLDAEEMDAYQEDKLAMALNEFHPRPDGTNPHNLDGVKIVVFGRTLFTRYNYHLVSPAVSYDVKGKLNQFLTNNLSSETKASLPYKINSTEKVLARALLGIRGVRQILVMDRGRLEAGFEETITQSLLLPPGAQEVKVSSVTVGGRYATPELDREGEFYSRGYDQAAQNPYPTHDYKLKTRTLGDKDEDSVLLDETTMLLGHFLNLDEDQARIEAAATAAKQHRRERRTFDEELGFLDELPQHGRGLRSNRTQQQGVSARNAGNRDTNLLPHLGLHNMVRLNAGHQVAEDLGFAKQDLSETNLNSFPHQGSRAALPKGLEHSWLVLTGKGNTVEMGWKI</sequence>
<gene>
    <name evidence="2" type="ORF">BU26DRAFT_82319</name>
</gene>
<dbReference type="GeneID" id="54589704"/>
<dbReference type="RefSeq" id="XP_033679609.1">
    <property type="nucleotide sequence ID" value="XM_033836374.1"/>
</dbReference>
<accession>A0A6A6I2A0</accession>
<name>A0A6A6I2A0_9PLEO</name>
<evidence type="ECO:0000313" key="3">
    <source>
        <dbReference type="Proteomes" id="UP000800094"/>
    </source>
</evidence>
<feature type="region of interest" description="Disordered" evidence="1">
    <location>
        <begin position="287"/>
        <end position="311"/>
    </location>
</feature>
<dbReference type="Proteomes" id="UP000800094">
    <property type="component" value="Unassembled WGS sequence"/>
</dbReference>
<proteinExistence type="predicted"/>
<feature type="compositionally biased region" description="Polar residues" evidence="1">
    <location>
        <begin position="294"/>
        <end position="303"/>
    </location>
</feature>